<feature type="region of interest" description="Disordered" evidence="1">
    <location>
        <begin position="295"/>
        <end position="317"/>
    </location>
</feature>
<sequence length="709" mass="77821">MQSLVEDKRLDLDVPLLSVRRHSVPPPAKSSTKPQEPAVKPPTPSWTTAAPFYKSDLKSGPVRNPGVIPFVWEQKPGQPKTGAAPRNRLPPVPLLPPGWIPSDAEPDGPFSIPNYIRDNKPMEDTAVMALEELLKVKEEEDNFSDAVETLSRTESFFMNCSLSGLSGIPDAVVSSGSFSTDPQVRDLMMHRFLPAAQAMATGSPQCPMRKPAKLVERVEDSENRLRRVPLPYQHRPNFVGRYPHDEFDSSDGDDDDDYYEGSGHFTSKACGLLPRLCMKSSFCLLNPMPGMKVGGRRRGLPPSTSRKISSALHNNGPLSQAENELWEAVYKHKLRLGIPYQGEGGSKSTTKSNHLGQWSDSQTPDGSSSCCRSGGSQEAFVEILKKDTKNGKGDGSESFDKDGEKYWTMNSSHGSQQGSGILSPTMVNSVHLDSGLQPGIHHSKHNTADSEVAFRTPKEINKSTDGDNRRMEENLGLERHNGSVLQLQSSGVHESDLILRSGSNASGLVGQQNAVEHLDCSDGSLLLKVEEESKINSNFHSLLPPPLPKTPSESWLSRTLPSVSAKIPSGQSSFGIHMLQTKRGFHSSSTPRLQSNAKPLESQHPQVPFVVANPCKPSIVHQCQITPTEHREDSSIKCSEPQNDQILNMKPSKPPRRQIRFADVLMTPLSPRSLTSGFNMLAIKWNLAISVSKYYIPYSVPPGDIPPYT</sequence>
<dbReference type="Pfam" id="PF05097">
    <property type="entry name" value="DUF688"/>
    <property type="match status" value="1"/>
</dbReference>
<feature type="compositionally biased region" description="Polar residues" evidence="1">
    <location>
        <begin position="636"/>
        <end position="646"/>
    </location>
</feature>
<organism evidence="2 3">
    <name type="scientific">Dendrobium chrysotoxum</name>
    <name type="common">Orchid</name>
    <dbReference type="NCBI Taxonomy" id="161865"/>
    <lineage>
        <taxon>Eukaryota</taxon>
        <taxon>Viridiplantae</taxon>
        <taxon>Streptophyta</taxon>
        <taxon>Embryophyta</taxon>
        <taxon>Tracheophyta</taxon>
        <taxon>Spermatophyta</taxon>
        <taxon>Magnoliopsida</taxon>
        <taxon>Liliopsida</taxon>
        <taxon>Asparagales</taxon>
        <taxon>Orchidaceae</taxon>
        <taxon>Epidendroideae</taxon>
        <taxon>Malaxideae</taxon>
        <taxon>Dendrobiinae</taxon>
        <taxon>Dendrobium</taxon>
    </lineage>
</organism>
<evidence type="ECO:0000256" key="1">
    <source>
        <dbReference type="SAM" id="MobiDB-lite"/>
    </source>
</evidence>
<proteinExistence type="predicted"/>
<comment type="caution">
    <text evidence="2">The sequence shown here is derived from an EMBL/GenBank/DDBJ whole genome shotgun (WGS) entry which is preliminary data.</text>
</comment>
<feature type="compositionally biased region" description="Polar residues" evidence="1">
    <location>
        <begin position="346"/>
        <end position="365"/>
    </location>
</feature>
<dbReference type="Proteomes" id="UP000775213">
    <property type="component" value="Unassembled WGS sequence"/>
</dbReference>
<protein>
    <submittedName>
        <fullName evidence="2">Uncharacterized protein</fullName>
    </submittedName>
</protein>
<dbReference type="EMBL" id="JAGFBR010000018">
    <property type="protein sequence ID" value="KAH0450760.1"/>
    <property type="molecule type" value="Genomic_DNA"/>
</dbReference>
<dbReference type="AlphaFoldDB" id="A0AAV7G3N2"/>
<dbReference type="PANTHER" id="PTHR33671:SF2">
    <property type="entry name" value="N-METHYLTRANSFERASE, PUTATIVE (DUF688)-RELATED"/>
    <property type="match status" value="1"/>
</dbReference>
<accession>A0AAV7G3N2</accession>
<keyword evidence="3" id="KW-1185">Reference proteome</keyword>
<feature type="region of interest" description="Disordered" evidence="1">
    <location>
        <begin position="239"/>
        <end position="259"/>
    </location>
</feature>
<reference evidence="2 3" key="1">
    <citation type="journal article" date="2021" name="Hortic Res">
        <title>Chromosome-scale assembly of the Dendrobium chrysotoxum genome enhances the understanding of orchid evolution.</title>
        <authorList>
            <person name="Zhang Y."/>
            <person name="Zhang G.Q."/>
            <person name="Zhang D."/>
            <person name="Liu X.D."/>
            <person name="Xu X.Y."/>
            <person name="Sun W.H."/>
            <person name="Yu X."/>
            <person name="Zhu X."/>
            <person name="Wang Z.W."/>
            <person name="Zhao X."/>
            <person name="Zhong W.Y."/>
            <person name="Chen H."/>
            <person name="Yin W.L."/>
            <person name="Huang T."/>
            <person name="Niu S.C."/>
            <person name="Liu Z.J."/>
        </authorList>
    </citation>
    <scope>NUCLEOTIDE SEQUENCE [LARGE SCALE GENOMIC DNA]</scope>
    <source>
        <strain evidence="2">Lindl</strain>
    </source>
</reference>
<name>A0AAV7G3N2_DENCH</name>
<evidence type="ECO:0000313" key="2">
    <source>
        <dbReference type="EMBL" id="KAH0450760.1"/>
    </source>
</evidence>
<gene>
    <name evidence="2" type="ORF">IEQ34_021452</name>
</gene>
<feature type="compositionally biased region" description="Polar residues" evidence="1">
    <location>
        <begin position="302"/>
        <end position="317"/>
    </location>
</feature>
<feature type="region of interest" description="Disordered" evidence="1">
    <location>
        <begin position="341"/>
        <end position="374"/>
    </location>
</feature>
<feature type="region of interest" description="Disordered" evidence="1">
    <location>
        <begin position="16"/>
        <end position="61"/>
    </location>
</feature>
<dbReference type="InterPro" id="IPR007789">
    <property type="entry name" value="DUF688"/>
</dbReference>
<feature type="region of interest" description="Disordered" evidence="1">
    <location>
        <begin position="628"/>
        <end position="653"/>
    </location>
</feature>
<evidence type="ECO:0000313" key="3">
    <source>
        <dbReference type="Proteomes" id="UP000775213"/>
    </source>
</evidence>
<feature type="compositionally biased region" description="Acidic residues" evidence="1">
    <location>
        <begin position="248"/>
        <end position="259"/>
    </location>
</feature>
<dbReference type="PANTHER" id="PTHR33671">
    <property type="entry name" value="N-METHYLTRANSFERASE, PUTATIVE (DUF688)-RELATED"/>
    <property type="match status" value="1"/>
</dbReference>